<protein>
    <submittedName>
        <fullName evidence="1">Phosphonate C-P lyase system protein PhnH</fullName>
    </submittedName>
</protein>
<reference evidence="1 2" key="1">
    <citation type="submission" date="2022-04" db="EMBL/GenBank/DDBJ databases">
        <title>Halobacillus sp. isolated from saltern.</title>
        <authorList>
            <person name="Won M."/>
            <person name="Lee C.-M."/>
            <person name="Woen H.-Y."/>
            <person name="Kwon S.-W."/>
        </authorList>
    </citation>
    <scope>NUCLEOTIDE SEQUENCE [LARGE SCALE GENOMIC DNA]</scope>
    <source>
        <strain evidence="1 2">SSTM10-2</strain>
    </source>
</reference>
<name>A0ABY4H3I8_9BACI</name>
<dbReference type="PIRSF" id="PIRSF020680">
    <property type="entry name" value="PhnH"/>
    <property type="match status" value="1"/>
</dbReference>
<organism evidence="1 2">
    <name type="scientific">Halobacillus shinanisalinarum</name>
    <dbReference type="NCBI Taxonomy" id="2932258"/>
    <lineage>
        <taxon>Bacteria</taxon>
        <taxon>Bacillati</taxon>
        <taxon>Bacillota</taxon>
        <taxon>Bacilli</taxon>
        <taxon>Bacillales</taxon>
        <taxon>Bacillaceae</taxon>
        <taxon>Halobacillus</taxon>
    </lineage>
</organism>
<dbReference type="RefSeq" id="WP_244754538.1">
    <property type="nucleotide sequence ID" value="NZ_CP095074.1"/>
</dbReference>
<sequence>MAIDQVHDLQKVYRKLLESMSRPGKISSLQEDLVDGDYKLSCYDATLLSALTLLDGEVTFHIISENDQDLAVKISEYTLARCCPVHEADYVIVLRDASESEMIRAMENCKNGSLIDPQSSATWIIESAPLSNNGSITCTGPGIKDLSQLDVSFSSSFWQARHERTKEYPLGVDVIFTDEYSQIVCIPRTTSVTNAGVK</sequence>
<dbReference type="Gene3D" id="3.40.50.11310">
    <property type="entry name" value="Bacterial phosphonate metabolism protein PhnH"/>
    <property type="match status" value="1"/>
</dbReference>
<dbReference type="InterPro" id="IPR008772">
    <property type="entry name" value="Phosphonate_metab_PhnH"/>
</dbReference>
<gene>
    <name evidence="1" type="primary">phnH</name>
    <name evidence="1" type="ORF">MUO14_07040</name>
</gene>
<dbReference type="SUPFAM" id="SSF159709">
    <property type="entry name" value="PhnH-like"/>
    <property type="match status" value="1"/>
</dbReference>
<dbReference type="NCBIfam" id="TIGR03292">
    <property type="entry name" value="PhnH_redo"/>
    <property type="match status" value="1"/>
</dbReference>
<dbReference type="Pfam" id="PF05845">
    <property type="entry name" value="PhnH"/>
    <property type="match status" value="1"/>
</dbReference>
<dbReference type="EMBL" id="CP095074">
    <property type="protein sequence ID" value="UOQ94695.1"/>
    <property type="molecule type" value="Genomic_DNA"/>
</dbReference>
<dbReference type="Proteomes" id="UP000831880">
    <property type="component" value="Chromosome"/>
</dbReference>
<evidence type="ECO:0000313" key="2">
    <source>
        <dbReference type="Proteomes" id="UP000831880"/>
    </source>
</evidence>
<accession>A0ABY4H3I8</accession>
<dbReference type="GO" id="GO:0016829">
    <property type="term" value="F:lyase activity"/>
    <property type="evidence" value="ECO:0007669"/>
    <property type="project" value="UniProtKB-KW"/>
</dbReference>
<keyword evidence="1" id="KW-0456">Lyase</keyword>
<dbReference type="InterPro" id="IPR038058">
    <property type="entry name" value="PhnH-like_sp"/>
</dbReference>
<evidence type="ECO:0000313" key="1">
    <source>
        <dbReference type="EMBL" id="UOQ94695.1"/>
    </source>
</evidence>
<proteinExistence type="predicted"/>
<keyword evidence="2" id="KW-1185">Reference proteome</keyword>